<feature type="region of interest" description="Disordered" evidence="1">
    <location>
        <begin position="78"/>
        <end position="105"/>
    </location>
</feature>
<evidence type="ECO:0000256" key="1">
    <source>
        <dbReference type="SAM" id="MobiDB-lite"/>
    </source>
</evidence>
<evidence type="ECO:0000313" key="2">
    <source>
        <dbReference type="EMBL" id="CAD7405062.1"/>
    </source>
</evidence>
<dbReference type="AlphaFoldDB" id="A0A7R9H1Z5"/>
<sequence>MEINATIETNGNLFGDGFGGSGSLEESSLSDDRDQTCVICRLSSSNLSYSAGRPVLPLPVLSISLNFSLSHVSPVLSLGHVSPSPLPRPRVSSPLPRPRVSSPLL</sequence>
<accession>A0A7R9H1Z5</accession>
<dbReference type="EMBL" id="OD002387">
    <property type="protein sequence ID" value="CAD7405062.1"/>
    <property type="molecule type" value="Genomic_DNA"/>
</dbReference>
<proteinExistence type="predicted"/>
<feature type="region of interest" description="Disordered" evidence="1">
    <location>
        <begin position="1"/>
        <end position="29"/>
    </location>
</feature>
<reference evidence="2" key="1">
    <citation type="submission" date="2020-11" db="EMBL/GenBank/DDBJ databases">
        <authorList>
            <person name="Tran Van P."/>
        </authorList>
    </citation>
    <scope>NUCLEOTIDE SEQUENCE</scope>
</reference>
<feature type="compositionally biased region" description="Polar residues" evidence="1">
    <location>
        <begin position="1"/>
        <end position="12"/>
    </location>
</feature>
<organism evidence="2">
    <name type="scientific">Timema poppense</name>
    <name type="common">Walking stick</name>
    <dbReference type="NCBI Taxonomy" id="170557"/>
    <lineage>
        <taxon>Eukaryota</taxon>
        <taxon>Metazoa</taxon>
        <taxon>Ecdysozoa</taxon>
        <taxon>Arthropoda</taxon>
        <taxon>Hexapoda</taxon>
        <taxon>Insecta</taxon>
        <taxon>Pterygota</taxon>
        <taxon>Neoptera</taxon>
        <taxon>Polyneoptera</taxon>
        <taxon>Phasmatodea</taxon>
        <taxon>Timematodea</taxon>
        <taxon>Timematoidea</taxon>
        <taxon>Timematidae</taxon>
        <taxon>Timema</taxon>
    </lineage>
</organism>
<name>A0A7R9H1Z5_TIMPO</name>
<protein>
    <submittedName>
        <fullName evidence="2">Uncharacterized protein</fullName>
    </submittedName>
</protein>
<feature type="compositionally biased region" description="Low complexity" evidence="1">
    <location>
        <begin position="89"/>
        <end position="105"/>
    </location>
</feature>
<gene>
    <name evidence="2" type="ORF">TPSB3V08_LOCUS4795</name>
</gene>